<dbReference type="KEGG" id="mmai:sS8_4221"/>
<keyword evidence="2" id="KW-1185">Reference proteome</keyword>
<dbReference type="EMBL" id="AP017928">
    <property type="protein sequence ID" value="BBA36151.1"/>
    <property type="molecule type" value="Genomic_DNA"/>
</dbReference>
<dbReference type="AlphaFoldDB" id="A0A250KYT4"/>
<dbReference type="Proteomes" id="UP000266313">
    <property type="component" value="Chromosome"/>
</dbReference>
<reference evidence="1 2" key="1">
    <citation type="submission" date="2016-12" db="EMBL/GenBank/DDBJ databases">
        <title>Genome sequencing of Methylocaldum marinum.</title>
        <authorList>
            <person name="Takeuchi M."/>
            <person name="Kamagata Y."/>
            <person name="Hiraoka S."/>
            <person name="Oshima K."/>
            <person name="Hattori M."/>
            <person name="Iwasaki W."/>
        </authorList>
    </citation>
    <scope>NUCLEOTIDE SEQUENCE [LARGE SCALE GENOMIC DNA]</scope>
    <source>
        <strain evidence="1 2">S8</strain>
    </source>
</reference>
<evidence type="ECO:0000313" key="1">
    <source>
        <dbReference type="EMBL" id="BBA36151.1"/>
    </source>
</evidence>
<name>A0A250KYT4_9GAMM</name>
<accession>A0A250KYT4</accession>
<sequence length="498" mass="56995">MRTVIQPQLKFGETDIAAIVLDPKSRDDIPQLLRGLQYIYTEVSLRQRVFAILEEMIPDRANGQGKANRQTGRPGMEQWKIRVLGVLRLGLDADYDRIQELANQHKTIRQMLGHSDWLDEQEYELQTIRDNVSLFTPELLDRINQEVVNAGHSLLKKNAEESLKARADSFVVKTHVHFPTDTNLLWDAIRKAIQTCAALCDTLDLTEWRQSAYHLRCFKKSYRLIQKLKHSTSQDEAKRQAKQAQIETAYQTYLDQAEAYQQRAHATRQRLNQAHGLPTPMLADLDAYLAHAERQIDQIRRRVLRGETIPHGEKVFSIFQPHTEWISKGKAGVPVELGLRVAVVEDQHRFILHHQVMEKTTDDQIAVSLVEHSQTRFPAVTAIRLDKGFHSPSNQVELKQHLENVILPKKGRLSEADKVRESDPTFVRLRRQHSAVESAINALGVHGLDKCPDHGIDGFKRYVALAVVARNIQRLGAVLREQEQQAADRRRGPYKKAA</sequence>
<dbReference type="NCBIfam" id="NF033593">
    <property type="entry name" value="transpos_ISNCY_1"/>
    <property type="match status" value="1"/>
</dbReference>
<protein>
    <submittedName>
        <fullName evidence="1">Transposase IS4 family protein</fullName>
    </submittedName>
</protein>
<proteinExistence type="predicted"/>
<dbReference type="RefSeq" id="WP_119631379.1">
    <property type="nucleotide sequence ID" value="NZ_AP017928.1"/>
</dbReference>
<gene>
    <name evidence="1" type="ORF">sS8_4221</name>
</gene>
<evidence type="ECO:0000313" key="2">
    <source>
        <dbReference type="Proteomes" id="UP000266313"/>
    </source>
</evidence>
<dbReference type="OrthoDB" id="5407466at2"/>
<organism evidence="1 2">
    <name type="scientific">Methylocaldum marinum</name>
    <dbReference type="NCBI Taxonomy" id="1432792"/>
    <lineage>
        <taxon>Bacteria</taxon>
        <taxon>Pseudomonadati</taxon>
        <taxon>Pseudomonadota</taxon>
        <taxon>Gammaproteobacteria</taxon>
        <taxon>Methylococcales</taxon>
        <taxon>Methylococcaceae</taxon>
        <taxon>Methylocaldum</taxon>
    </lineage>
</organism>